<dbReference type="GO" id="GO:0019546">
    <property type="term" value="P:L-arginine deiminase pathway"/>
    <property type="evidence" value="ECO:0007669"/>
    <property type="project" value="TreeGrafter"/>
</dbReference>
<comment type="caution">
    <text evidence="7">The sequence shown here is derived from an EMBL/GenBank/DDBJ whole genome shotgun (WGS) entry which is preliminary data.</text>
</comment>
<dbReference type="SUPFAM" id="SSF53633">
    <property type="entry name" value="Carbamate kinase-like"/>
    <property type="match status" value="1"/>
</dbReference>
<evidence type="ECO:0000313" key="8">
    <source>
        <dbReference type="Proteomes" id="UP001500194"/>
    </source>
</evidence>
<evidence type="ECO:0000256" key="2">
    <source>
        <dbReference type="ARBA" id="ARBA00020752"/>
    </source>
</evidence>
<protein>
    <recommendedName>
        <fullName evidence="2 5">Carbamate kinase</fullName>
    </recommendedName>
</protein>
<reference evidence="7 8" key="1">
    <citation type="journal article" date="2019" name="Int. J. Syst. Evol. Microbiol.">
        <title>The Global Catalogue of Microorganisms (GCM) 10K type strain sequencing project: providing services to taxonomists for standard genome sequencing and annotation.</title>
        <authorList>
            <consortium name="The Broad Institute Genomics Platform"/>
            <consortium name="The Broad Institute Genome Sequencing Center for Infectious Disease"/>
            <person name="Wu L."/>
            <person name="Ma J."/>
        </authorList>
    </citation>
    <scope>NUCLEOTIDE SEQUENCE [LARGE SCALE GENOMIC DNA]</scope>
    <source>
        <strain evidence="7 8">JCM 16327</strain>
    </source>
</reference>
<dbReference type="Pfam" id="PF00696">
    <property type="entry name" value="AA_kinase"/>
    <property type="match status" value="1"/>
</dbReference>
<dbReference type="InterPro" id="IPR036393">
    <property type="entry name" value="AceGlu_kinase-like_sf"/>
</dbReference>
<evidence type="ECO:0000256" key="3">
    <source>
        <dbReference type="ARBA" id="ARBA00022679"/>
    </source>
</evidence>
<accession>A0AAV3T243</accession>
<keyword evidence="8" id="KW-1185">Reference proteome</keyword>
<dbReference type="PANTHER" id="PTHR30409">
    <property type="entry name" value="CARBAMATE KINASE"/>
    <property type="match status" value="1"/>
</dbReference>
<dbReference type="Gene3D" id="3.40.1160.10">
    <property type="entry name" value="Acetylglutamate kinase-like"/>
    <property type="match status" value="1"/>
</dbReference>
<dbReference type="AlphaFoldDB" id="A0AAV3T243"/>
<comment type="similarity">
    <text evidence="1 5">Belongs to the carbamate kinase family.</text>
</comment>
<dbReference type="GeneID" id="68571839"/>
<dbReference type="GO" id="GO:0008804">
    <property type="term" value="F:carbamate kinase activity"/>
    <property type="evidence" value="ECO:0007669"/>
    <property type="project" value="InterPro"/>
</dbReference>
<dbReference type="PRINTS" id="PR01469">
    <property type="entry name" value="CARBMTKINASE"/>
</dbReference>
<name>A0AAV3T243_9EURY</name>
<gene>
    <name evidence="7" type="primary">arcC</name>
    <name evidence="7" type="ORF">GCM10009019_10340</name>
</gene>
<evidence type="ECO:0000313" key="7">
    <source>
        <dbReference type="EMBL" id="GAA0649546.1"/>
    </source>
</evidence>
<dbReference type="GO" id="GO:0005829">
    <property type="term" value="C:cytosol"/>
    <property type="evidence" value="ECO:0007669"/>
    <property type="project" value="TreeGrafter"/>
</dbReference>
<dbReference type="InterPro" id="IPR001048">
    <property type="entry name" value="Asp/Glu/Uridylate_kinase"/>
</dbReference>
<dbReference type="EMBL" id="BAAADU010000002">
    <property type="protein sequence ID" value="GAA0649546.1"/>
    <property type="molecule type" value="Genomic_DNA"/>
</dbReference>
<evidence type="ECO:0000256" key="4">
    <source>
        <dbReference type="ARBA" id="ARBA00022777"/>
    </source>
</evidence>
<organism evidence="7 8">
    <name type="scientific">Salarchaeum japonicum</name>
    <dbReference type="NCBI Taxonomy" id="555573"/>
    <lineage>
        <taxon>Archaea</taxon>
        <taxon>Methanobacteriati</taxon>
        <taxon>Methanobacteriota</taxon>
        <taxon>Stenosarchaea group</taxon>
        <taxon>Halobacteria</taxon>
        <taxon>Halobacteriales</taxon>
        <taxon>Halobacteriaceae</taxon>
    </lineage>
</organism>
<dbReference type="PIRSF" id="PIRSF000723">
    <property type="entry name" value="Carbamate_kin"/>
    <property type="match status" value="1"/>
</dbReference>
<dbReference type="PANTHER" id="PTHR30409:SF1">
    <property type="entry name" value="CARBAMATE KINASE-RELATED"/>
    <property type="match status" value="1"/>
</dbReference>
<sequence length="302" mass="31622">MRTVVALGGNALVSGGEGGVAEMRDHLARVAPQLGTLAERGHDLVVTHGNGPQVGGLLREQAAADTAERPLDVLVAETQAQIGTLVVRALDAELDAQAVSVVTHAVVDSDDDAFSDPAKPVGPYLDADTARNADYSTREVETERGTVHRRVVPSPKPRGLLESEHVARLADAGTPVVCGGGGGVPVARDDGNESLRGVEAVVDKDYTAELLARETDADTLLLVTDVPCAYRNYNTPDQEPIRDASVGRMRDLLDAGEFEAGSMRPKVDACLDFLDADGERAIITTIDDAAAAVEGDAGTRIS</sequence>
<evidence type="ECO:0000256" key="5">
    <source>
        <dbReference type="PIRNR" id="PIRNR000723"/>
    </source>
</evidence>
<keyword evidence="3 5" id="KW-0808">Transferase</keyword>
<dbReference type="Proteomes" id="UP001500194">
    <property type="component" value="Unassembled WGS sequence"/>
</dbReference>
<proteinExistence type="inferred from homology"/>
<dbReference type="InterPro" id="IPR003964">
    <property type="entry name" value="Carb_kinase"/>
</dbReference>
<evidence type="ECO:0000256" key="1">
    <source>
        <dbReference type="ARBA" id="ARBA00011066"/>
    </source>
</evidence>
<feature type="domain" description="Aspartate/glutamate/uridylate kinase" evidence="6">
    <location>
        <begin position="1"/>
        <end position="284"/>
    </location>
</feature>
<dbReference type="RefSeq" id="WP_227261262.1">
    <property type="nucleotide sequence ID" value="NZ_BAAADU010000002.1"/>
</dbReference>
<evidence type="ECO:0000259" key="6">
    <source>
        <dbReference type="Pfam" id="PF00696"/>
    </source>
</evidence>
<keyword evidence="4 5" id="KW-0418">Kinase</keyword>